<evidence type="ECO:0000259" key="1">
    <source>
        <dbReference type="Pfam" id="PF03781"/>
    </source>
</evidence>
<dbReference type="KEGG" id="uam:UABAM_00549"/>
<dbReference type="Pfam" id="PF03781">
    <property type="entry name" value="FGE-sulfatase"/>
    <property type="match status" value="1"/>
</dbReference>
<dbReference type="RefSeq" id="WP_151966458.1">
    <property type="nucleotide sequence ID" value="NZ_AP019860.1"/>
</dbReference>
<dbReference type="PANTHER" id="PTHR23150">
    <property type="entry name" value="SULFATASE MODIFYING FACTOR 1, 2"/>
    <property type="match status" value="1"/>
</dbReference>
<dbReference type="InterPro" id="IPR042095">
    <property type="entry name" value="SUMF_sf"/>
</dbReference>
<reference evidence="2 3" key="1">
    <citation type="submission" date="2019-08" db="EMBL/GenBank/DDBJ databases">
        <title>Complete genome sequence of Candidatus Uab amorphum.</title>
        <authorList>
            <person name="Shiratori T."/>
            <person name="Suzuki S."/>
            <person name="Kakizawa Y."/>
            <person name="Ishida K."/>
        </authorList>
    </citation>
    <scope>NUCLEOTIDE SEQUENCE [LARGE SCALE GENOMIC DNA]</scope>
    <source>
        <strain evidence="2 3">SRT547</strain>
    </source>
</reference>
<dbReference type="PANTHER" id="PTHR23150:SF19">
    <property type="entry name" value="FORMYLGLYCINE-GENERATING ENZYME"/>
    <property type="match status" value="1"/>
</dbReference>
<dbReference type="Gene3D" id="3.90.1580.10">
    <property type="entry name" value="paralog of FGE (formylglycine-generating enzyme)"/>
    <property type="match status" value="1"/>
</dbReference>
<evidence type="ECO:0000313" key="3">
    <source>
        <dbReference type="Proteomes" id="UP000326354"/>
    </source>
</evidence>
<sequence length="464" mass="53690">MHQAQAFIAMPFDQKFYTVYKTIRAACESLNIKVIRIDEVWAREDIYKQIEEEILNSDFVITDFTGDRMLEVPNPNVVHEAAFARTKKKYLILMAQDHKCLPFDWRTRPAIIYQMTPEGLSYLEERLVLGIKALMEKDDFGRDYEEAAAHSFVTGYPPQMPQYMPVGYAPTTMNYVPPSNNTSLSEIEAHLISKQAQPVAVNSNHSSRLPKGFNKKKDRFVCRIDSSEMIHIPATEFTMGFEDEEPEHQVVLSEYLIDKYPVTNQQFAKFMESGGYQFQGFWSEAGWQWRVNNSILQPAFWNDEKFNSPDYPVVGVSWYEAMAYAAWAGKHLPTEAQWELAAKGSGTNQFPWGDEEPCNKKANYRSQFKQLTPVQQFEDAPSEYGCIDMAGNAWEWCYDWYDDDYYENSPRENPLGPGYSSDEEKVCRGGAWTYDVDTLKVYYRFFGIITLRDKSSGFRCARIL</sequence>
<protein>
    <submittedName>
        <fullName evidence="2">Protein NirV</fullName>
    </submittedName>
</protein>
<dbReference type="SUPFAM" id="SSF56436">
    <property type="entry name" value="C-type lectin-like"/>
    <property type="match status" value="1"/>
</dbReference>
<dbReference type="EMBL" id="AP019860">
    <property type="protein sequence ID" value="BBM82206.1"/>
    <property type="molecule type" value="Genomic_DNA"/>
</dbReference>
<evidence type="ECO:0000313" key="2">
    <source>
        <dbReference type="EMBL" id="BBM82206.1"/>
    </source>
</evidence>
<feature type="domain" description="Sulfatase-modifying factor enzyme-like" evidence="1">
    <location>
        <begin position="227"/>
        <end position="462"/>
    </location>
</feature>
<dbReference type="AlphaFoldDB" id="A0A5S9F154"/>
<dbReference type="InterPro" id="IPR051043">
    <property type="entry name" value="Sulfatase_Mod_Factor_Kinase"/>
</dbReference>
<name>A0A5S9F154_UABAM</name>
<keyword evidence="3" id="KW-1185">Reference proteome</keyword>
<gene>
    <name evidence="2" type="ORF">UABAM_00549</name>
</gene>
<proteinExistence type="predicted"/>
<dbReference type="OrthoDB" id="9812426at2"/>
<dbReference type="InterPro" id="IPR016187">
    <property type="entry name" value="CTDL_fold"/>
</dbReference>
<organism evidence="2 3">
    <name type="scientific">Uabimicrobium amorphum</name>
    <dbReference type="NCBI Taxonomy" id="2596890"/>
    <lineage>
        <taxon>Bacteria</taxon>
        <taxon>Pseudomonadati</taxon>
        <taxon>Planctomycetota</taxon>
        <taxon>Candidatus Uabimicrobiia</taxon>
        <taxon>Candidatus Uabimicrobiales</taxon>
        <taxon>Candidatus Uabimicrobiaceae</taxon>
        <taxon>Candidatus Uabimicrobium</taxon>
    </lineage>
</organism>
<accession>A0A5S9F154</accession>
<dbReference type="Proteomes" id="UP000326354">
    <property type="component" value="Chromosome"/>
</dbReference>
<dbReference type="GO" id="GO:0120147">
    <property type="term" value="F:formylglycine-generating oxidase activity"/>
    <property type="evidence" value="ECO:0007669"/>
    <property type="project" value="TreeGrafter"/>
</dbReference>
<dbReference type="InterPro" id="IPR005532">
    <property type="entry name" value="SUMF_dom"/>
</dbReference>